<name>A0AAV2D389_9ROSI</name>
<accession>A0AAV2D389</accession>
<dbReference type="Gene3D" id="3.40.50.300">
    <property type="entry name" value="P-loop containing nucleotide triphosphate hydrolases"/>
    <property type="match status" value="1"/>
</dbReference>
<dbReference type="Pfam" id="PF23282">
    <property type="entry name" value="WHD_ROQ1"/>
    <property type="match status" value="1"/>
</dbReference>
<keyword evidence="1" id="KW-0433">Leucine-rich repeat</keyword>
<dbReference type="InterPro" id="IPR002182">
    <property type="entry name" value="NB-ARC"/>
</dbReference>
<dbReference type="Gene3D" id="1.10.8.430">
    <property type="entry name" value="Helical domain of apoptotic protease-activating factors"/>
    <property type="match status" value="1"/>
</dbReference>
<gene>
    <name evidence="6" type="ORF">LTRI10_LOCUS10138</name>
</gene>
<dbReference type="EMBL" id="OZ034814">
    <property type="protein sequence ID" value="CAL1363916.1"/>
    <property type="molecule type" value="Genomic_DNA"/>
</dbReference>
<dbReference type="Gene3D" id="3.40.50.10140">
    <property type="entry name" value="Toll/interleukin-1 receptor homology (TIR) domain"/>
    <property type="match status" value="1"/>
</dbReference>
<evidence type="ECO:0000313" key="6">
    <source>
        <dbReference type="EMBL" id="CAL1363916.1"/>
    </source>
</evidence>
<keyword evidence="4" id="KW-0520">NAD</keyword>
<dbReference type="InterPro" id="IPR000157">
    <property type="entry name" value="TIR_dom"/>
</dbReference>
<dbReference type="Pfam" id="PF23598">
    <property type="entry name" value="LRR_14"/>
    <property type="match status" value="1"/>
</dbReference>
<dbReference type="SMART" id="SM00255">
    <property type="entry name" value="TIR"/>
    <property type="match status" value="1"/>
</dbReference>
<dbReference type="AlphaFoldDB" id="A0AAV2D389"/>
<dbReference type="FunFam" id="3.40.50.10140:FF:000007">
    <property type="entry name" value="Disease resistance protein (TIR-NBS-LRR class)"/>
    <property type="match status" value="1"/>
</dbReference>
<dbReference type="PANTHER" id="PTHR11017:SF357">
    <property type="entry name" value="ADP-RIBOSYL CYCLASE_CYCLIC ADP-RIBOSE HYDROLASE"/>
    <property type="match status" value="1"/>
</dbReference>
<feature type="domain" description="TIR" evidence="5">
    <location>
        <begin position="23"/>
        <end position="187"/>
    </location>
</feature>
<dbReference type="Gene3D" id="3.80.10.10">
    <property type="entry name" value="Ribonuclease Inhibitor"/>
    <property type="match status" value="3"/>
</dbReference>
<evidence type="ECO:0000313" key="7">
    <source>
        <dbReference type="Proteomes" id="UP001497516"/>
    </source>
</evidence>
<dbReference type="InterPro" id="IPR055414">
    <property type="entry name" value="LRR_R13L4/SHOC2-like"/>
</dbReference>
<keyword evidence="7" id="KW-1185">Reference proteome</keyword>
<evidence type="ECO:0000259" key="5">
    <source>
        <dbReference type="PROSITE" id="PS50104"/>
    </source>
</evidence>
<dbReference type="InterPro" id="IPR042197">
    <property type="entry name" value="Apaf_helical"/>
</dbReference>
<organism evidence="6 7">
    <name type="scientific">Linum trigynum</name>
    <dbReference type="NCBI Taxonomy" id="586398"/>
    <lineage>
        <taxon>Eukaryota</taxon>
        <taxon>Viridiplantae</taxon>
        <taxon>Streptophyta</taxon>
        <taxon>Embryophyta</taxon>
        <taxon>Tracheophyta</taxon>
        <taxon>Spermatophyta</taxon>
        <taxon>Magnoliopsida</taxon>
        <taxon>eudicotyledons</taxon>
        <taxon>Gunneridae</taxon>
        <taxon>Pentapetalae</taxon>
        <taxon>rosids</taxon>
        <taxon>fabids</taxon>
        <taxon>Malpighiales</taxon>
        <taxon>Linaceae</taxon>
        <taxon>Linum</taxon>
    </lineage>
</organism>
<dbReference type="InterPro" id="IPR035897">
    <property type="entry name" value="Toll_tir_struct_dom_sf"/>
</dbReference>
<protein>
    <recommendedName>
        <fullName evidence="5">TIR domain-containing protein</fullName>
    </recommendedName>
</protein>
<evidence type="ECO:0000256" key="3">
    <source>
        <dbReference type="ARBA" id="ARBA00022821"/>
    </source>
</evidence>
<dbReference type="SUPFAM" id="SSF52200">
    <property type="entry name" value="Toll/Interleukin receptor TIR domain"/>
    <property type="match status" value="1"/>
</dbReference>
<dbReference type="PRINTS" id="PR00364">
    <property type="entry name" value="DISEASERSIST"/>
</dbReference>
<dbReference type="Pfam" id="PF01582">
    <property type="entry name" value="TIR"/>
    <property type="match status" value="1"/>
</dbReference>
<dbReference type="InterPro" id="IPR032675">
    <property type="entry name" value="LRR_dom_sf"/>
</dbReference>
<dbReference type="PROSITE" id="PS50104">
    <property type="entry name" value="TIR"/>
    <property type="match status" value="1"/>
</dbReference>
<dbReference type="InterPro" id="IPR027417">
    <property type="entry name" value="P-loop_NTPase"/>
</dbReference>
<dbReference type="SUPFAM" id="SSF52058">
    <property type="entry name" value="L domain-like"/>
    <property type="match status" value="2"/>
</dbReference>
<dbReference type="GO" id="GO:0043531">
    <property type="term" value="F:ADP binding"/>
    <property type="evidence" value="ECO:0007669"/>
    <property type="project" value="InterPro"/>
</dbReference>
<evidence type="ECO:0000256" key="2">
    <source>
        <dbReference type="ARBA" id="ARBA00022737"/>
    </source>
</evidence>
<dbReference type="PANTHER" id="PTHR11017">
    <property type="entry name" value="LEUCINE-RICH REPEAT-CONTAINING PROTEIN"/>
    <property type="match status" value="1"/>
</dbReference>
<dbReference type="Proteomes" id="UP001497516">
    <property type="component" value="Chromosome 10"/>
</dbReference>
<evidence type="ECO:0000256" key="4">
    <source>
        <dbReference type="ARBA" id="ARBA00023027"/>
    </source>
</evidence>
<dbReference type="GO" id="GO:0051707">
    <property type="term" value="P:response to other organism"/>
    <property type="evidence" value="ECO:0007669"/>
    <property type="project" value="UniProtKB-ARBA"/>
</dbReference>
<keyword evidence="2" id="KW-0677">Repeat</keyword>
<dbReference type="GO" id="GO:0006952">
    <property type="term" value="P:defense response"/>
    <property type="evidence" value="ECO:0007669"/>
    <property type="project" value="UniProtKB-KW"/>
</dbReference>
<keyword evidence="3" id="KW-0611">Plant defense</keyword>
<sequence>MAAAPPSFYHPGSSSSSSYSGKWEYDVFLCFRGADTRHGFTGHLRAALHDRQIKAFIDDMLDKTESIDELISVLKRSALSVVIFSEKFADSSWCLDEVATISRSMVEFGHRVLPVFYKVYSSDVSEDSGSYTAAIEQHHGSSASPEDRKRWMDALKVVANCAGYTSHAIKIDSELVEKIVNGVLKRLAEISHRVKFDHLVGMDARVSEVEQLLAMNVDDFRIIGLWGMGGIGKTTLATACYQSFVSSGKEMKHHFIQNINEKLEKQSGIEGMVHELYSILLSEANLNCHNLGIDHRRERLSRLRVFLVLDNVETVPQLEQLLLGDKQAANLFGPGSRIIVTTRNRRVLENAGAHIYEVKHLHSHESLQLFGIHAFKNCLPLDDYVDLSSVAVSYCKGSPLAIKVLGCALLNKQRSYWKSFLSELEKNPKLEILDVLRRSYNELEIVKKGVFLDIACFFPGVLKSLVINCFPTSYIEDLIDKSLVSCVFSKGVERIEVHDLLREMAWVIVNEESKFENRSRFKNADDVYKLLAVGDVKTLRRFNYLNIMKSKEKHGSAFEPVRTTEGILLNLSEATDIHMEANAFERMTSLRFLKFTYWENDRRASKVRVPYGGLVTLPNSLKWLEWHKFPSKSLPSRFSPENLVVLNLRTSPLLKRCWKAEPQLLNLVGLDLSRCINLEAVPNLSGSPKLERLYLEGCKRLIELPSHVQDLDKLIELDLDDCTNLQILPPKLNSKFLNKVHLSNCPKVTRCPEINSTELEVLNLTETPVTALPRAIYNIKLGGRLRLCGEHITRFPAISTSLEFFRLCHTTITEMDCYDGDDHHQLASLPRFARLVLIGNPQLKSLSSNVWNMVSQTLILEDCPLIESLPEISQPGTGLTSLSIRGCWKLKSFPTDINNLKYLQFLDFVDTDIESLPLDIVELDQLSHLELRSNKSLEFVPSNIHKLAKLSYLSLAGCSRIKYLPELPPNLLTLDVSGCTLLRALPSNIGKLRCKKLWFEDCPQLDPYLPQEVVLNFCNHAMSNLYPQGVLQYSASEIPRWFAFKSPNYASDSCMMGQLTLPNCTTTRLIKGIAFGVVCSSDIGQVMISITCNCNIGTGVAASWSSPVFCFGKTQSDNVYIWYEKNLLGETEESMREEAEPWYVRYAGLTVLFRFSLQPGEVDEGKREDPKRLKRIKIKRTGVSLLY</sequence>
<dbReference type="SUPFAM" id="SSF52540">
    <property type="entry name" value="P-loop containing nucleoside triphosphate hydrolases"/>
    <property type="match status" value="1"/>
</dbReference>
<reference evidence="6 7" key="1">
    <citation type="submission" date="2024-04" db="EMBL/GenBank/DDBJ databases">
        <authorList>
            <person name="Fracassetti M."/>
        </authorList>
    </citation>
    <scope>NUCLEOTIDE SEQUENCE [LARGE SCALE GENOMIC DNA]</scope>
</reference>
<dbReference type="Pfam" id="PF00931">
    <property type="entry name" value="NB-ARC"/>
    <property type="match status" value="1"/>
</dbReference>
<dbReference type="GO" id="GO:0007165">
    <property type="term" value="P:signal transduction"/>
    <property type="evidence" value="ECO:0007669"/>
    <property type="project" value="InterPro"/>
</dbReference>
<dbReference type="InterPro" id="IPR044974">
    <property type="entry name" value="Disease_R_plants"/>
</dbReference>
<dbReference type="InterPro" id="IPR058192">
    <property type="entry name" value="WHD_ROQ1-like"/>
</dbReference>
<evidence type="ECO:0000256" key="1">
    <source>
        <dbReference type="ARBA" id="ARBA00022614"/>
    </source>
</evidence>
<proteinExistence type="predicted"/>